<keyword evidence="4 5" id="KW-0342">GTP-binding</keyword>
<dbReference type="InterPro" id="IPR042108">
    <property type="entry name" value="GTPase_HflX_N_sf"/>
</dbReference>
<feature type="region of interest" description="Disordered" evidence="6">
    <location>
        <begin position="143"/>
        <end position="162"/>
    </location>
</feature>
<evidence type="ECO:0000256" key="2">
    <source>
        <dbReference type="ARBA" id="ARBA00022741"/>
    </source>
</evidence>
<reference evidence="9" key="1">
    <citation type="journal article" date="2019" name="Int. J. Syst. Evol. Microbiol.">
        <title>The Global Catalogue of Microorganisms (GCM) 10K type strain sequencing project: providing services to taxonomists for standard genome sequencing and annotation.</title>
        <authorList>
            <consortium name="The Broad Institute Genomics Platform"/>
            <consortium name="The Broad Institute Genome Sequencing Center for Infectious Disease"/>
            <person name="Wu L."/>
            <person name="Ma J."/>
        </authorList>
    </citation>
    <scope>NUCLEOTIDE SEQUENCE [LARGE SCALE GENOMIC DNA]</scope>
    <source>
        <strain evidence="9">CCUG 37865</strain>
    </source>
</reference>
<keyword evidence="3" id="KW-0460">Magnesium</keyword>
<dbReference type="InterPro" id="IPR005225">
    <property type="entry name" value="Small_GTP-bd"/>
</dbReference>
<comment type="function">
    <text evidence="5">GTPase that associates with the 50S ribosomal subunit and may have a role during protein synthesis or ribosome biogenesis.</text>
</comment>
<gene>
    <name evidence="5 8" type="primary">hflX</name>
    <name evidence="8" type="ORF">ACFOY7_15645</name>
</gene>
<dbReference type="CDD" id="cd01878">
    <property type="entry name" value="HflX"/>
    <property type="match status" value="1"/>
</dbReference>
<evidence type="ECO:0000256" key="5">
    <source>
        <dbReference type="HAMAP-Rule" id="MF_00900"/>
    </source>
</evidence>
<dbReference type="EMBL" id="JBHSDT010000008">
    <property type="protein sequence ID" value="MFC4404500.1"/>
    <property type="molecule type" value="Genomic_DNA"/>
</dbReference>
<dbReference type="InterPro" id="IPR006073">
    <property type="entry name" value="GTP-bd"/>
</dbReference>
<keyword evidence="9" id="KW-1185">Reference proteome</keyword>
<evidence type="ECO:0000256" key="3">
    <source>
        <dbReference type="ARBA" id="ARBA00022842"/>
    </source>
</evidence>
<comment type="subunit">
    <text evidence="5">Monomer. Associates with the 50S ribosomal subunit.</text>
</comment>
<dbReference type="InterPro" id="IPR025121">
    <property type="entry name" value="GTPase_HflX_N"/>
</dbReference>
<evidence type="ECO:0000313" key="9">
    <source>
        <dbReference type="Proteomes" id="UP001595882"/>
    </source>
</evidence>
<dbReference type="Proteomes" id="UP001595882">
    <property type="component" value="Unassembled WGS sequence"/>
</dbReference>
<dbReference type="PIRSF" id="PIRSF006809">
    <property type="entry name" value="GTP-binding_hflX_prd"/>
    <property type="match status" value="1"/>
</dbReference>
<protein>
    <recommendedName>
        <fullName evidence="5">GTPase HflX</fullName>
    </recommendedName>
    <alternativeName>
        <fullName evidence="5">GTP-binding protein HflX</fullName>
    </alternativeName>
</protein>
<dbReference type="Gene3D" id="6.10.250.2860">
    <property type="match status" value="1"/>
</dbReference>
<feature type="domain" description="Hflx-type G" evidence="7">
    <location>
        <begin position="197"/>
        <end position="359"/>
    </location>
</feature>
<dbReference type="SUPFAM" id="SSF52540">
    <property type="entry name" value="P-loop containing nucleoside triphosphate hydrolases"/>
    <property type="match status" value="1"/>
</dbReference>
<accession>A0ABV8WYF1</accession>
<dbReference type="Pfam" id="PF01926">
    <property type="entry name" value="MMR_HSR1"/>
    <property type="match status" value="1"/>
</dbReference>
<evidence type="ECO:0000256" key="4">
    <source>
        <dbReference type="ARBA" id="ARBA00023134"/>
    </source>
</evidence>
<dbReference type="InterPro" id="IPR030394">
    <property type="entry name" value="G_HFLX_dom"/>
</dbReference>
<name>A0ABV8WYF1_9BACI</name>
<evidence type="ECO:0000256" key="6">
    <source>
        <dbReference type="SAM" id="MobiDB-lite"/>
    </source>
</evidence>
<comment type="subcellular location">
    <subcellularLocation>
        <location evidence="5">Cytoplasm</location>
    </subcellularLocation>
    <text evidence="5">May associate with membranes.</text>
</comment>
<dbReference type="InterPro" id="IPR027417">
    <property type="entry name" value="P-loop_NTPase"/>
</dbReference>
<dbReference type="PROSITE" id="PS51705">
    <property type="entry name" value="G_HFLX"/>
    <property type="match status" value="1"/>
</dbReference>
<dbReference type="PRINTS" id="PR00326">
    <property type="entry name" value="GTP1OBG"/>
</dbReference>
<dbReference type="HAMAP" id="MF_00900">
    <property type="entry name" value="GTPase_HflX"/>
    <property type="match status" value="1"/>
</dbReference>
<keyword evidence="5" id="KW-0963">Cytoplasm</keyword>
<organism evidence="8 9">
    <name type="scientific">Gracilibacillus xinjiangensis</name>
    <dbReference type="NCBI Taxonomy" id="1193282"/>
    <lineage>
        <taxon>Bacteria</taxon>
        <taxon>Bacillati</taxon>
        <taxon>Bacillota</taxon>
        <taxon>Bacilli</taxon>
        <taxon>Bacillales</taxon>
        <taxon>Bacillaceae</taxon>
        <taxon>Gracilibacillus</taxon>
    </lineage>
</organism>
<dbReference type="Gene3D" id="3.40.50.300">
    <property type="entry name" value="P-loop containing nucleotide triphosphate hydrolases"/>
    <property type="match status" value="1"/>
</dbReference>
<dbReference type="InterPro" id="IPR032305">
    <property type="entry name" value="GTP-bd_M"/>
</dbReference>
<dbReference type="NCBIfam" id="TIGR03156">
    <property type="entry name" value="GTP_HflX"/>
    <property type="match status" value="1"/>
</dbReference>
<dbReference type="InterPro" id="IPR016496">
    <property type="entry name" value="GTPase_HflX"/>
</dbReference>
<evidence type="ECO:0000256" key="1">
    <source>
        <dbReference type="ARBA" id="ARBA00022723"/>
    </source>
</evidence>
<sequence length="417" mass="47713">MSKIEKVLVISVMKDKLDEERFQYSINELKALANTADGTVVETIIQKRVTPHRATYLGEGKLQEVKGICEAEEIDVVIANEELSGSQIRNLQEELQIRVIDRSQLILDIFASRARTKEGKLQVELAQYAYMLPRLHGQGTELSRLGGGIGTRGPGETKLETDRRHIQRRMDEIKQRLKSVVNQREQYRDNRRKNQLFQIAVVGYTNAGKSTLFTNLTKSESLQENKLFATLDPLTRKMHLPSGLEVILTDTVGFIQDLPTALIAAFRSTLEEVKESDLILHVIDVAAPDRDNHESTVIRLLEELEADNIPIITIYNKKDLINGEHFVPNTHPYMLLSALEHSDLDELKIQIENIIRELWEPYHCLVPEGYGKVLAKLKQHTIIEEEKYRSELSGYKVKGFVDSNHPVMKEIKEYHQE</sequence>
<evidence type="ECO:0000259" key="7">
    <source>
        <dbReference type="PROSITE" id="PS51705"/>
    </source>
</evidence>
<keyword evidence="2 5" id="KW-0547">Nucleotide-binding</keyword>
<dbReference type="Pfam" id="PF13167">
    <property type="entry name" value="GTP-bdg_N"/>
    <property type="match status" value="1"/>
</dbReference>
<proteinExistence type="inferred from homology"/>
<dbReference type="Pfam" id="PF16360">
    <property type="entry name" value="GTP-bdg_M"/>
    <property type="match status" value="1"/>
</dbReference>
<dbReference type="NCBIfam" id="TIGR00231">
    <property type="entry name" value="small_GTP"/>
    <property type="match status" value="1"/>
</dbReference>
<dbReference type="RefSeq" id="WP_390253228.1">
    <property type="nucleotide sequence ID" value="NZ_JBHSDT010000008.1"/>
</dbReference>
<comment type="similarity">
    <text evidence="5">Belongs to the TRAFAC class OBG-HflX-like GTPase superfamily. HflX GTPase family.</text>
</comment>
<dbReference type="PANTHER" id="PTHR10229">
    <property type="entry name" value="GTP-BINDING PROTEIN HFLX"/>
    <property type="match status" value="1"/>
</dbReference>
<evidence type="ECO:0000313" key="8">
    <source>
        <dbReference type="EMBL" id="MFC4404500.1"/>
    </source>
</evidence>
<keyword evidence="1" id="KW-0479">Metal-binding</keyword>
<dbReference type="Gene3D" id="3.40.50.11060">
    <property type="entry name" value="GTPase HflX, N-terminal domain"/>
    <property type="match status" value="1"/>
</dbReference>
<dbReference type="PANTHER" id="PTHR10229:SF0">
    <property type="entry name" value="GTP-BINDING PROTEIN 6-RELATED"/>
    <property type="match status" value="1"/>
</dbReference>
<comment type="caution">
    <text evidence="8">The sequence shown here is derived from an EMBL/GenBank/DDBJ whole genome shotgun (WGS) entry which is preliminary data.</text>
</comment>